<dbReference type="InterPro" id="IPR016035">
    <property type="entry name" value="Acyl_Trfase/lysoPLipase"/>
</dbReference>
<sequence>MAISLTTTVTTTPPLTVSQFYTPAGATPGNVGLCLSGGGTRAACAAMGQLRGLSYLQANGASLLSQVKALSTVSGGSWLGVPYMYMPASGSDDTTYLGTYNANQGALTVGELGSLPPGNAGNPFTSDTFSLVAIAGTAWLLYIATNKVNPADPLPANMLWQTVMGLNILSPYGLYAPRENFEPNDLFSATSESLNAILTANPALKTTTAHTFAAGSGFAQRPFHICNMGMMVSVKGLDLPPLAPVQATGYGSGVVGSPSFGPAQALDANGLPVGGGLVDSFALPSSFVSLSGDTATVQQVRPWALTDIMGTSSAAFADEIWTTIGYWQKNPPAFKAWLEKESLALLKWIDHMLSADAQRLARDILDHAASPLSASAQAHPAVAEASSFPVDLIPQYPSWPVGGTETKSGSNPNHYADGGSLDNSGLCSLLSYSDIDSAIVCINSMVPLSAASCGIPSPAGSPMGWVVGSQVLVDDTIPPLFGYQPYDDKVGYQPYPDTQPNTVPQQNRAFARNQIFAASDFAPFLRALWAAAGSKNPASGPAVLSQSLQVKANSWFGVPARRAPMTIVWVYLNYATDWAAQFDGNAAVQQLVTSELANSRFPNYSTFDTQLTATQINLMAHLTSWCVVTAEQETQVFSSLFKSPA</sequence>
<evidence type="ECO:0000313" key="1">
    <source>
        <dbReference type="EMBL" id="OWR05452.1"/>
    </source>
</evidence>
<protein>
    <recommendedName>
        <fullName evidence="3">PNPLA domain-containing protein</fullName>
    </recommendedName>
</protein>
<dbReference type="Gene3D" id="3.40.1090.10">
    <property type="entry name" value="Cytosolic phospholipase A2 catalytic domain"/>
    <property type="match status" value="1"/>
</dbReference>
<keyword evidence="2" id="KW-1185">Reference proteome</keyword>
<evidence type="ECO:0000313" key="2">
    <source>
        <dbReference type="Proteomes" id="UP000197446"/>
    </source>
</evidence>
<gene>
    <name evidence="1" type="ORF">CDO81_03040</name>
</gene>
<dbReference type="SUPFAM" id="SSF52151">
    <property type="entry name" value="FabD/lysophospholipase-like"/>
    <property type="match status" value="1"/>
</dbReference>
<name>A0A254NF25_9BURK</name>
<dbReference type="AlphaFoldDB" id="A0A254NF25"/>
<evidence type="ECO:0008006" key="3">
    <source>
        <dbReference type="Google" id="ProtNLM"/>
    </source>
</evidence>
<dbReference type="OrthoDB" id="8480005at2"/>
<comment type="caution">
    <text evidence="1">The sequence shown here is derived from an EMBL/GenBank/DDBJ whole genome shotgun (WGS) entry which is preliminary data.</text>
</comment>
<proteinExistence type="predicted"/>
<accession>A0A254NF25</accession>
<dbReference type="EMBL" id="NISI01000001">
    <property type="protein sequence ID" value="OWR05452.1"/>
    <property type="molecule type" value="Genomic_DNA"/>
</dbReference>
<organism evidence="1 2">
    <name type="scientific">Roseateles puraquae</name>
    <dbReference type="NCBI Taxonomy" id="431059"/>
    <lineage>
        <taxon>Bacteria</taxon>
        <taxon>Pseudomonadati</taxon>
        <taxon>Pseudomonadota</taxon>
        <taxon>Betaproteobacteria</taxon>
        <taxon>Burkholderiales</taxon>
        <taxon>Sphaerotilaceae</taxon>
        <taxon>Roseateles</taxon>
    </lineage>
</organism>
<dbReference type="Proteomes" id="UP000197446">
    <property type="component" value="Unassembled WGS sequence"/>
</dbReference>
<reference evidence="1 2" key="1">
    <citation type="journal article" date="2007" name="Int. J. Syst. Evol. Microbiol.">
        <title>Description of Pelomonas aquatica sp. nov. and Pelomonas puraquae sp. nov., isolated from industrial and haemodialysis water.</title>
        <authorList>
            <person name="Gomila M."/>
            <person name="Bowien B."/>
            <person name="Falsen E."/>
            <person name="Moore E.R."/>
            <person name="Lalucat J."/>
        </authorList>
    </citation>
    <scope>NUCLEOTIDE SEQUENCE [LARGE SCALE GENOMIC DNA]</scope>
    <source>
        <strain evidence="1 2">CCUG 52769</strain>
    </source>
</reference>
<dbReference type="RefSeq" id="WP_088481660.1">
    <property type="nucleotide sequence ID" value="NZ_NISI01000001.1"/>
</dbReference>